<organism evidence="7 8">
    <name type="scientific">Luteimonas salinisoli</name>
    <dbReference type="NCBI Taxonomy" id="2752307"/>
    <lineage>
        <taxon>Bacteria</taxon>
        <taxon>Pseudomonadati</taxon>
        <taxon>Pseudomonadota</taxon>
        <taxon>Gammaproteobacteria</taxon>
        <taxon>Lysobacterales</taxon>
        <taxon>Lysobacteraceae</taxon>
        <taxon>Luteimonas</taxon>
    </lineage>
</organism>
<keyword evidence="4" id="KW-0238">DNA-binding</keyword>
<dbReference type="Gene3D" id="1.10.10.10">
    <property type="entry name" value="Winged helix-like DNA-binding domain superfamily/Winged helix DNA-binding domain"/>
    <property type="match status" value="1"/>
</dbReference>
<evidence type="ECO:0000256" key="1">
    <source>
        <dbReference type="ARBA" id="ARBA00005384"/>
    </source>
</evidence>
<comment type="caution">
    <text evidence="7">The sequence shown here is derived from an EMBL/GenBank/DDBJ whole genome shotgun (WGS) entry which is preliminary data.</text>
</comment>
<dbReference type="CDD" id="cd07377">
    <property type="entry name" value="WHTH_GntR"/>
    <property type="match status" value="1"/>
</dbReference>
<dbReference type="GO" id="GO:0008483">
    <property type="term" value="F:transaminase activity"/>
    <property type="evidence" value="ECO:0007669"/>
    <property type="project" value="UniProtKB-KW"/>
</dbReference>
<name>A0A853JD48_9GAMM</name>
<feature type="domain" description="HTH gntR-type" evidence="6">
    <location>
        <begin position="9"/>
        <end position="77"/>
    </location>
</feature>
<dbReference type="Gene3D" id="3.40.640.10">
    <property type="entry name" value="Type I PLP-dependent aspartate aminotransferase-like (Major domain)"/>
    <property type="match status" value="1"/>
</dbReference>
<sequence>MHLDLDTHGPLHAQLTRALKTAILDGQLARGSRLPATRWLATELGLSRNTVLAAYEQLRAEGFVDARVGSGSFVALSPPQPLPPGGPDADRVAPQSAYARRARLYHGRLPGGHIPGVRHSFQYGVPLVNPALTTAWARALSRAARYTDPSYPPTQGAPALREAVCDYLARRRGVRVAASEVLIVAGTQQALSLSARVLLDVGDAAAIEEPHYTAIRMALQVHGARLLPVPVDAQGLCCDLLPEREAPKLLCVTPSHQFPTGAVMSLPRRMALLEYARRHRSWIFEDDYDGEFRYDARPLAALRSLDDAGRVIYVGTFSKALYPALRLGYLVMPPALRGDFLAAKRMADFGTAAIEQAALAAFIADGGFERHLRRSAKALRQRRAALLEGLHACSAGRLEIADSRAGMHLAVWLRGVGRDAGEALIARAQARGLGLYSIAPYYLEPPQRAGLLMGYAGLSTVEIGQALAVFRTCLDELLPAASA</sequence>
<dbReference type="RefSeq" id="WP_180678462.1">
    <property type="nucleotide sequence ID" value="NZ_JACCKA010000060.1"/>
</dbReference>
<evidence type="ECO:0000313" key="8">
    <source>
        <dbReference type="Proteomes" id="UP000578091"/>
    </source>
</evidence>
<dbReference type="AlphaFoldDB" id="A0A853JD48"/>
<evidence type="ECO:0000256" key="4">
    <source>
        <dbReference type="ARBA" id="ARBA00023125"/>
    </source>
</evidence>
<evidence type="ECO:0000259" key="6">
    <source>
        <dbReference type="PROSITE" id="PS50949"/>
    </source>
</evidence>
<accession>A0A853JD48</accession>
<dbReference type="GO" id="GO:0030170">
    <property type="term" value="F:pyridoxal phosphate binding"/>
    <property type="evidence" value="ECO:0007669"/>
    <property type="project" value="InterPro"/>
</dbReference>
<dbReference type="GO" id="GO:0003677">
    <property type="term" value="F:DNA binding"/>
    <property type="evidence" value="ECO:0007669"/>
    <property type="project" value="UniProtKB-KW"/>
</dbReference>
<dbReference type="PRINTS" id="PR00035">
    <property type="entry name" value="HTHGNTR"/>
</dbReference>
<evidence type="ECO:0000313" key="7">
    <source>
        <dbReference type="EMBL" id="NZA26672.1"/>
    </source>
</evidence>
<dbReference type="PANTHER" id="PTHR46577">
    <property type="entry name" value="HTH-TYPE TRANSCRIPTIONAL REGULATORY PROTEIN GABR"/>
    <property type="match status" value="1"/>
</dbReference>
<dbReference type="InterPro" id="IPR015424">
    <property type="entry name" value="PyrdxlP-dep_Trfase"/>
</dbReference>
<dbReference type="Proteomes" id="UP000578091">
    <property type="component" value="Unassembled WGS sequence"/>
</dbReference>
<dbReference type="Pfam" id="PF00392">
    <property type="entry name" value="GntR"/>
    <property type="match status" value="1"/>
</dbReference>
<dbReference type="GO" id="GO:0003700">
    <property type="term" value="F:DNA-binding transcription factor activity"/>
    <property type="evidence" value="ECO:0007669"/>
    <property type="project" value="InterPro"/>
</dbReference>
<gene>
    <name evidence="7" type="ORF">H0E84_09765</name>
</gene>
<comment type="similarity">
    <text evidence="1">In the C-terminal section; belongs to the class-I pyridoxal-phosphate-dependent aminotransferase family.</text>
</comment>
<evidence type="ECO:0000256" key="2">
    <source>
        <dbReference type="ARBA" id="ARBA00022898"/>
    </source>
</evidence>
<keyword evidence="3" id="KW-0805">Transcription regulation</keyword>
<dbReference type="InterPro" id="IPR015421">
    <property type="entry name" value="PyrdxlP-dep_Trfase_major"/>
</dbReference>
<evidence type="ECO:0000256" key="3">
    <source>
        <dbReference type="ARBA" id="ARBA00023015"/>
    </source>
</evidence>
<dbReference type="InterPro" id="IPR004839">
    <property type="entry name" value="Aminotransferase_I/II_large"/>
</dbReference>
<protein>
    <submittedName>
        <fullName evidence="7">PLP-dependent aminotransferase family protein</fullName>
    </submittedName>
</protein>
<keyword evidence="7" id="KW-0808">Transferase</keyword>
<dbReference type="InterPro" id="IPR000524">
    <property type="entry name" value="Tscrpt_reg_HTH_GntR"/>
</dbReference>
<keyword evidence="7" id="KW-0032">Aminotransferase</keyword>
<dbReference type="SUPFAM" id="SSF53383">
    <property type="entry name" value="PLP-dependent transferases"/>
    <property type="match status" value="1"/>
</dbReference>
<reference evidence="7 8" key="1">
    <citation type="submission" date="2020-07" db="EMBL/GenBank/DDBJ databases">
        <title>Luteimonas sp. SJ-92.</title>
        <authorList>
            <person name="Huang X.-X."/>
            <person name="Xu L."/>
            <person name="Sun J.-Q."/>
        </authorList>
    </citation>
    <scope>NUCLEOTIDE SEQUENCE [LARGE SCALE GENOMIC DNA]</scope>
    <source>
        <strain evidence="7 8">SJ-92</strain>
    </source>
</reference>
<dbReference type="CDD" id="cd00609">
    <property type="entry name" value="AAT_like"/>
    <property type="match status" value="1"/>
</dbReference>
<dbReference type="PANTHER" id="PTHR46577:SF1">
    <property type="entry name" value="HTH-TYPE TRANSCRIPTIONAL REGULATORY PROTEIN GABR"/>
    <property type="match status" value="1"/>
</dbReference>
<proteinExistence type="inferred from homology"/>
<dbReference type="InterPro" id="IPR036390">
    <property type="entry name" value="WH_DNA-bd_sf"/>
</dbReference>
<keyword evidence="8" id="KW-1185">Reference proteome</keyword>
<keyword evidence="2" id="KW-0663">Pyridoxal phosphate</keyword>
<evidence type="ECO:0000256" key="5">
    <source>
        <dbReference type="ARBA" id="ARBA00023163"/>
    </source>
</evidence>
<dbReference type="SUPFAM" id="SSF46785">
    <property type="entry name" value="Winged helix' DNA-binding domain"/>
    <property type="match status" value="1"/>
</dbReference>
<keyword evidence="5" id="KW-0804">Transcription</keyword>
<dbReference type="Pfam" id="PF00155">
    <property type="entry name" value="Aminotran_1_2"/>
    <property type="match status" value="1"/>
</dbReference>
<dbReference type="InterPro" id="IPR051446">
    <property type="entry name" value="HTH_trans_reg/aminotransferase"/>
</dbReference>
<dbReference type="PROSITE" id="PS50949">
    <property type="entry name" value="HTH_GNTR"/>
    <property type="match status" value="1"/>
</dbReference>
<dbReference type="SMART" id="SM00345">
    <property type="entry name" value="HTH_GNTR"/>
    <property type="match status" value="1"/>
</dbReference>
<dbReference type="EMBL" id="JACCKA010000060">
    <property type="protein sequence ID" value="NZA26672.1"/>
    <property type="molecule type" value="Genomic_DNA"/>
</dbReference>
<dbReference type="InterPro" id="IPR036388">
    <property type="entry name" value="WH-like_DNA-bd_sf"/>
</dbReference>